<sequence>MNTKTQLVFFMAVGGLLLAPHGLALGQSATAATSRETSAPSTEPPASDEEAADEAVKPLFKVSSVELMRSSHSPELDIVRVRGLSSTENWSDPQLVAMSRGPSADGMLDLLFVARAPDDASNATKFGPMEAIFVIEPGHPYKGIRVRSATNTVKLTQLPGYAEAQGREVDCSSCVGKTYVPKGGSASGKEAVREEDLPASTRVLHENDGIRTLDTDPNRLTLILGPNDRIVQAFWD</sequence>
<feature type="chain" id="PRO_5014227938" evidence="2">
    <location>
        <begin position="32"/>
        <end position="236"/>
    </location>
</feature>
<dbReference type="STRING" id="1440763.BJI69_17190"/>
<accession>A0A0G9H3N4</accession>
<name>A0A0G9H3N4_9GAMM</name>
<dbReference type="PATRIC" id="fig|1440763.5.peg.3947"/>
<keyword evidence="2" id="KW-0732">Signal</keyword>
<evidence type="ECO:0000313" key="3">
    <source>
        <dbReference type="EMBL" id="APG05468.1"/>
    </source>
</evidence>
<reference evidence="4" key="1">
    <citation type="submission" date="2016-09" db="EMBL/GenBank/DDBJ databases">
        <authorList>
            <person name="Lysoe E."/>
        </authorList>
    </citation>
    <scope>NUCLEOTIDE SEQUENCE [LARGE SCALE GENOMIC DNA]</scope>
    <source>
        <strain evidence="4">LJ96T</strain>
    </source>
</reference>
<protein>
    <submittedName>
        <fullName evidence="3">Uncharacterized protein</fullName>
    </submittedName>
</protein>
<dbReference type="RefSeq" id="WP_046969314.1">
    <property type="nucleotide sequence ID" value="NZ_CP017480.1"/>
</dbReference>
<feature type="compositionally biased region" description="Low complexity" evidence="1">
    <location>
        <begin position="29"/>
        <end position="45"/>
    </location>
</feature>
<dbReference type="EMBL" id="CP017480">
    <property type="protein sequence ID" value="APG05468.1"/>
    <property type="molecule type" value="Genomic_DNA"/>
</dbReference>
<feature type="region of interest" description="Disordered" evidence="1">
    <location>
        <begin position="29"/>
        <end position="53"/>
    </location>
</feature>
<dbReference type="KEGG" id="lrz:BJI69_17190"/>
<evidence type="ECO:0000256" key="1">
    <source>
        <dbReference type="SAM" id="MobiDB-lite"/>
    </source>
</evidence>
<keyword evidence="4" id="KW-1185">Reference proteome</keyword>
<gene>
    <name evidence="3" type="ORF">BJI69_17190</name>
</gene>
<dbReference type="AlphaFoldDB" id="A0A0G9H3N4"/>
<evidence type="ECO:0000313" key="4">
    <source>
        <dbReference type="Proteomes" id="UP000182987"/>
    </source>
</evidence>
<organism evidence="3 4">
    <name type="scientific">Luteibacter rhizovicinus DSM 16549</name>
    <dbReference type="NCBI Taxonomy" id="1440763"/>
    <lineage>
        <taxon>Bacteria</taxon>
        <taxon>Pseudomonadati</taxon>
        <taxon>Pseudomonadota</taxon>
        <taxon>Gammaproteobacteria</taxon>
        <taxon>Lysobacterales</taxon>
        <taxon>Rhodanobacteraceae</taxon>
        <taxon>Luteibacter</taxon>
    </lineage>
</organism>
<dbReference type="OrthoDB" id="5945145at2"/>
<feature type="signal peptide" evidence="2">
    <location>
        <begin position="1"/>
        <end position="31"/>
    </location>
</feature>
<dbReference type="Proteomes" id="UP000182987">
    <property type="component" value="Chromosome"/>
</dbReference>
<evidence type="ECO:0000256" key="2">
    <source>
        <dbReference type="SAM" id="SignalP"/>
    </source>
</evidence>
<proteinExistence type="predicted"/>